<dbReference type="EMBL" id="CAJVCH010327346">
    <property type="protein sequence ID" value="CAG7786834.1"/>
    <property type="molecule type" value="Genomic_DNA"/>
</dbReference>
<organism evidence="1 2">
    <name type="scientific">Allacma fusca</name>
    <dbReference type="NCBI Taxonomy" id="39272"/>
    <lineage>
        <taxon>Eukaryota</taxon>
        <taxon>Metazoa</taxon>
        <taxon>Ecdysozoa</taxon>
        <taxon>Arthropoda</taxon>
        <taxon>Hexapoda</taxon>
        <taxon>Collembola</taxon>
        <taxon>Symphypleona</taxon>
        <taxon>Sminthuridae</taxon>
        <taxon>Allacma</taxon>
    </lineage>
</organism>
<sequence>EASESGVWNKQIRPVDLELYHIPITNIAYQK</sequence>
<proteinExistence type="predicted"/>
<dbReference type="Proteomes" id="UP000708208">
    <property type="component" value="Unassembled WGS sequence"/>
</dbReference>
<keyword evidence="2" id="KW-1185">Reference proteome</keyword>
<accession>A0A8J2KKH6</accession>
<reference evidence="1" key="1">
    <citation type="submission" date="2021-06" db="EMBL/GenBank/DDBJ databases">
        <authorList>
            <person name="Hodson N. C."/>
            <person name="Mongue J. A."/>
            <person name="Jaron S. K."/>
        </authorList>
    </citation>
    <scope>NUCLEOTIDE SEQUENCE</scope>
</reference>
<feature type="non-terminal residue" evidence="1">
    <location>
        <position position="1"/>
    </location>
</feature>
<gene>
    <name evidence="1" type="ORF">AFUS01_LOCUS25383</name>
</gene>
<name>A0A8J2KKH6_9HEXA</name>
<evidence type="ECO:0000313" key="2">
    <source>
        <dbReference type="Proteomes" id="UP000708208"/>
    </source>
</evidence>
<dbReference type="AlphaFoldDB" id="A0A8J2KKH6"/>
<evidence type="ECO:0000313" key="1">
    <source>
        <dbReference type="EMBL" id="CAG7786834.1"/>
    </source>
</evidence>
<protein>
    <submittedName>
        <fullName evidence="1">Uncharacterized protein</fullName>
    </submittedName>
</protein>
<comment type="caution">
    <text evidence="1">The sequence shown here is derived from an EMBL/GenBank/DDBJ whole genome shotgun (WGS) entry which is preliminary data.</text>
</comment>